<protein>
    <recommendedName>
        <fullName evidence="10">Ubiquitin-conjugating enzyme E2 1</fullName>
        <ecNumber evidence="1">2.3.2.23</ecNumber>
    </recommendedName>
    <alternativeName>
        <fullName evidence="11">E2 ubiquitin-conjugating enzyme 1</fullName>
    </alternativeName>
    <alternativeName>
        <fullName evidence="8">E2 ubiquitin-conjugating enzyme 2</fullName>
    </alternativeName>
    <alternativeName>
        <fullName evidence="9">Ubiquitin carrier protein UBC2</fullName>
    </alternativeName>
    <alternativeName>
        <fullName evidence="6">Ubiquitin-conjugating enzyme E2 2</fullName>
    </alternativeName>
    <alternativeName>
        <fullName evidence="7">Ubiquitin-protein ligase UBC2</fullName>
    </alternativeName>
</protein>
<evidence type="ECO:0000256" key="1">
    <source>
        <dbReference type="ARBA" id="ARBA00012486"/>
    </source>
</evidence>
<dbReference type="InterPro" id="IPR015368">
    <property type="entry name" value="UBA_C_fun"/>
</dbReference>
<dbReference type="InterPro" id="IPR016135">
    <property type="entry name" value="UBQ-conjugating_enzyme/RWD"/>
</dbReference>
<dbReference type="SUPFAM" id="SSF46934">
    <property type="entry name" value="UBA-like"/>
    <property type="match status" value="1"/>
</dbReference>
<dbReference type="InterPro" id="IPR009060">
    <property type="entry name" value="UBA-like_sf"/>
</dbReference>
<accession>A0A2T3B720</accession>
<feature type="region of interest" description="Disordered" evidence="14">
    <location>
        <begin position="159"/>
        <end position="178"/>
    </location>
</feature>
<evidence type="ECO:0000256" key="13">
    <source>
        <dbReference type="RuleBase" id="RU362109"/>
    </source>
</evidence>
<feature type="domain" description="UBC core" evidence="15">
    <location>
        <begin position="4"/>
        <end position="152"/>
    </location>
</feature>
<dbReference type="GeneID" id="36576163"/>
<name>A0A2T3B720_AMORE</name>
<evidence type="ECO:0000256" key="10">
    <source>
        <dbReference type="ARBA" id="ARBA00072431"/>
    </source>
</evidence>
<keyword evidence="17" id="KW-1185">Reference proteome</keyword>
<keyword evidence="3 13" id="KW-0547">Nucleotide-binding</keyword>
<dbReference type="AlphaFoldDB" id="A0A2T3B720"/>
<dbReference type="CDD" id="cd14311">
    <property type="entry name" value="UBA_II_E2_UBC1"/>
    <property type="match status" value="1"/>
</dbReference>
<dbReference type="InterPro" id="IPR000608">
    <property type="entry name" value="UBC"/>
</dbReference>
<gene>
    <name evidence="16" type="ORF">M430DRAFT_49657</name>
</gene>
<dbReference type="InterPro" id="IPR050113">
    <property type="entry name" value="Ub_conjugating_enzyme"/>
</dbReference>
<dbReference type="SUPFAM" id="SSF54495">
    <property type="entry name" value="UBC-like"/>
    <property type="match status" value="1"/>
</dbReference>
<evidence type="ECO:0000256" key="8">
    <source>
        <dbReference type="ARBA" id="ARBA00042179"/>
    </source>
</evidence>
<sequence length="248" mass="28159">MTSNRLRRIAKELADIQGDTQSKIFCEPADGSELSHLRASFPGPPDTPYEGGTYIVDIKIPNEYPFRPPVMYFTTKLWHPNVSSQTGAICLDTLGSAWSPVLTIKSALLSLQSLLSTPEPKDPQDAEVATMLMNHPEEFHRMARDWAVKYANAPKNTNWQSSAAQIPTQSRPKTQRSKEEELRRYGLFCMLYQGYNKDLIDRFVNMGFDIDRVVDAFLYVNIDRNNGQDYELEEAYMGDITARLLGEP</sequence>
<evidence type="ECO:0000256" key="5">
    <source>
        <dbReference type="ARBA" id="ARBA00022840"/>
    </source>
</evidence>
<dbReference type="RefSeq" id="XP_024722705.1">
    <property type="nucleotide sequence ID" value="XM_024868082.1"/>
</dbReference>
<dbReference type="FunCoup" id="A0A2T3B720">
    <property type="interactions" value="1155"/>
</dbReference>
<evidence type="ECO:0000256" key="9">
    <source>
        <dbReference type="ARBA" id="ARBA00042190"/>
    </source>
</evidence>
<dbReference type="PROSITE" id="PS00183">
    <property type="entry name" value="UBC_1"/>
    <property type="match status" value="1"/>
</dbReference>
<dbReference type="STRING" id="857342.A0A2T3B720"/>
<dbReference type="GO" id="GO:0061631">
    <property type="term" value="F:ubiquitin conjugating enzyme activity"/>
    <property type="evidence" value="ECO:0007669"/>
    <property type="project" value="UniProtKB-EC"/>
</dbReference>
<dbReference type="FunFam" id="3.10.110.10:FF:000037">
    <property type="entry name" value="ubiquitin-conjugating enzyme E2 27"/>
    <property type="match status" value="1"/>
</dbReference>
<keyword evidence="5 13" id="KW-0067">ATP-binding</keyword>
<dbReference type="Proteomes" id="UP000241818">
    <property type="component" value="Unassembled WGS sequence"/>
</dbReference>
<feature type="active site" description="Glycyl thioester intermediate" evidence="12">
    <location>
        <position position="90"/>
    </location>
</feature>
<evidence type="ECO:0000256" key="6">
    <source>
        <dbReference type="ARBA" id="ARBA00039884"/>
    </source>
</evidence>
<dbReference type="OrthoDB" id="9993688at2759"/>
<feature type="compositionally biased region" description="Polar residues" evidence="14">
    <location>
        <begin position="159"/>
        <end position="172"/>
    </location>
</feature>
<dbReference type="Gene3D" id="3.10.110.10">
    <property type="entry name" value="Ubiquitin Conjugating Enzyme"/>
    <property type="match status" value="1"/>
</dbReference>
<keyword evidence="4 13" id="KW-0833">Ubl conjugation pathway</keyword>
<comment type="similarity">
    <text evidence="13">Belongs to the ubiquitin-conjugating enzyme family.</text>
</comment>
<dbReference type="Pfam" id="PF00179">
    <property type="entry name" value="UQ_con"/>
    <property type="match status" value="1"/>
</dbReference>
<evidence type="ECO:0000313" key="16">
    <source>
        <dbReference type="EMBL" id="PSS22550.1"/>
    </source>
</evidence>
<reference evidence="16 17" key="1">
    <citation type="journal article" date="2018" name="New Phytol.">
        <title>Comparative genomics and transcriptomics depict ericoid mycorrhizal fungi as versatile saprotrophs and plant mutualists.</title>
        <authorList>
            <person name="Martino E."/>
            <person name="Morin E."/>
            <person name="Grelet G.A."/>
            <person name="Kuo A."/>
            <person name="Kohler A."/>
            <person name="Daghino S."/>
            <person name="Barry K.W."/>
            <person name="Cichocki N."/>
            <person name="Clum A."/>
            <person name="Dockter R.B."/>
            <person name="Hainaut M."/>
            <person name="Kuo R.C."/>
            <person name="LaButti K."/>
            <person name="Lindahl B.D."/>
            <person name="Lindquist E.A."/>
            <person name="Lipzen A."/>
            <person name="Khouja H.R."/>
            <person name="Magnuson J."/>
            <person name="Murat C."/>
            <person name="Ohm R.A."/>
            <person name="Singer S.W."/>
            <person name="Spatafora J.W."/>
            <person name="Wang M."/>
            <person name="Veneault-Fourrey C."/>
            <person name="Henrissat B."/>
            <person name="Grigoriev I.V."/>
            <person name="Martin F.M."/>
            <person name="Perotto S."/>
        </authorList>
    </citation>
    <scope>NUCLEOTIDE SEQUENCE [LARGE SCALE GENOMIC DNA]</scope>
    <source>
        <strain evidence="16 17">ATCC 22711</strain>
    </source>
</reference>
<dbReference type="EMBL" id="KZ679009">
    <property type="protein sequence ID" value="PSS22550.1"/>
    <property type="molecule type" value="Genomic_DNA"/>
</dbReference>
<evidence type="ECO:0000259" key="15">
    <source>
        <dbReference type="PROSITE" id="PS50127"/>
    </source>
</evidence>
<dbReference type="PROSITE" id="PS50127">
    <property type="entry name" value="UBC_2"/>
    <property type="match status" value="1"/>
</dbReference>
<dbReference type="SMART" id="SM00212">
    <property type="entry name" value="UBCc"/>
    <property type="match status" value="1"/>
</dbReference>
<keyword evidence="2" id="KW-0808">Transferase</keyword>
<dbReference type="InParanoid" id="A0A2T3B720"/>
<evidence type="ECO:0000256" key="4">
    <source>
        <dbReference type="ARBA" id="ARBA00022786"/>
    </source>
</evidence>
<dbReference type="GO" id="GO:0005524">
    <property type="term" value="F:ATP binding"/>
    <property type="evidence" value="ECO:0007669"/>
    <property type="project" value="UniProtKB-UniRule"/>
</dbReference>
<dbReference type="PANTHER" id="PTHR24067">
    <property type="entry name" value="UBIQUITIN-CONJUGATING ENZYME E2"/>
    <property type="match status" value="1"/>
</dbReference>
<evidence type="ECO:0000256" key="12">
    <source>
        <dbReference type="PROSITE-ProRule" id="PRU10133"/>
    </source>
</evidence>
<evidence type="ECO:0000313" key="17">
    <source>
        <dbReference type="Proteomes" id="UP000241818"/>
    </source>
</evidence>
<proteinExistence type="inferred from homology"/>
<evidence type="ECO:0000256" key="14">
    <source>
        <dbReference type="SAM" id="MobiDB-lite"/>
    </source>
</evidence>
<evidence type="ECO:0000256" key="7">
    <source>
        <dbReference type="ARBA" id="ARBA00041569"/>
    </source>
</evidence>
<evidence type="ECO:0000256" key="2">
    <source>
        <dbReference type="ARBA" id="ARBA00022679"/>
    </source>
</evidence>
<evidence type="ECO:0000256" key="11">
    <source>
        <dbReference type="ARBA" id="ARBA00077197"/>
    </source>
</evidence>
<dbReference type="EC" id="2.3.2.23" evidence="1"/>
<dbReference type="InterPro" id="IPR023313">
    <property type="entry name" value="UBQ-conjugating_AS"/>
</dbReference>
<organism evidence="16 17">
    <name type="scientific">Amorphotheca resinae ATCC 22711</name>
    <dbReference type="NCBI Taxonomy" id="857342"/>
    <lineage>
        <taxon>Eukaryota</taxon>
        <taxon>Fungi</taxon>
        <taxon>Dikarya</taxon>
        <taxon>Ascomycota</taxon>
        <taxon>Pezizomycotina</taxon>
        <taxon>Leotiomycetes</taxon>
        <taxon>Helotiales</taxon>
        <taxon>Amorphothecaceae</taxon>
        <taxon>Amorphotheca</taxon>
    </lineage>
</organism>
<dbReference type="Pfam" id="PF09288">
    <property type="entry name" value="UBA_3"/>
    <property type="match status" value="1"/>
</dbReference>
<evidence type="ECO:0000256" key="3">
    <source>
        <dbReference type="ARBA" id="ARBA00022741"/>
    </source>
</evidence>